<dbReference type="Proteomes" id="UP001320876">
    <property type="component" value="Unassembled WGS sequence"/>
</dbReference>
<dbReference type="Gene3D" id="3.30.70.1660">
    <property type="match status" value="2"/>
</dbReference>
<dbReference type="InterPro" id="IPR004373">
    <property type="entry name" value="RF-1"/>
</dbReference>
<dbReference type="NCBIfam" id="TIGR00019">
    <property type="entry name" value="prfA"/>
    <property type="match status" value="1"/>
</dbReference>
<evidence type="ECO:0000256" key="1">
    <source>
        <dbReference type="ARBA" id="ARBA00002986"/>
    </source>
</evidence>
<dbReference type="NCBIfam" id="NF001859">
    <property type="entry name" value="PRK00591.1"/>
    <property type="match status" value="1"/>
</dbReference>
<feature type="coiled-coil region" evidence="7">
    <location>
        <begin position="43"/>
        <end position="95"/>
    </location>
</feature>
<keyword evidence="7" id="KW-0175">Coiled coil</keyword>
<name>A0ABT3GKE6_9BACT</name>
<keyword evidence="4 5" id="KW-0648">Protein biosynthesis</keyword>
<reference evidence="10 11" key="1">
    <citation type="submission" date="2022-10" db="EMBL/GenBank/DDBJ databases">
        <title>Luteolibacter arcticus strain CCTCC AB 2014275, whole genome shotgun sequencing project.</title>
        <authorList>
            <person name="Zhao G."/>
            <person name="Shen L."/>
        </authorList>
    </citation>
    <scope>NUCLEOTIDE SEQUENCE [LARGE SCALE GENOMIC DNA]</scope>
    <source>
        <strain evidence="10 11">CCTCC AB 2014275</strain>
    </source>
</reference>
<gene>
    <name evidence="5 10" type="primary">prfA</name>
    <name evidence="10" type="ORF">OKA05_15370</name>
</gene>
<evidence type="ECO:0000256" key="7">
    <source>
        <dbReference type="SAM" id="Coils"/>
    </source>
</evidence>
<evidence type="ECO:0000256" key="2">
    <source>
        <dbReference type="ARBA" id="ARBA00010835"/>
    </source>
</evidence>
<dbReference type="PANTHER" id="PTHR43804:SF7">
    <property type="entry name" value="LD18447P"/>
    <property type="match status" value="1"/>
</dbReference>
<dbReference type="PROSITE" id="PS00745">
    <property type="entry name" value="RF_PROK_I"/>
    <property type="match status" value="1"/>
</dbReference>
<feature type="domain" description="Prokaryotic-type class I peptide chain release factors" evidence="9">
    <location>
        <begin position="227"/>
        <end position="243"/>
    </location>
</feature>
<dbReference type="InterPro" id="IPR050057">
    <property type="entry name" value="Prokaryotic/Mito_RF"/>
</dbReference>
<dbReference type="InterPro" id="IPR045853">
    <property type="entry name" value="Pep_chain_release_fac_I_sf"/>
</dbReference>
<proteinExistence type="inferred from homology"/>
<dbReference type="Gene3D" id="6.10.140.1950">
    <property type="match status" value="1"/>
</dbReference>
<dbReference type="InterPro" id="IPR000352">
    <property type="entry name" value="Pep_chain_release_fac_I"/>
</dbReference>
<comment type="subcellular location">
    <subcellularLocation>
        <location evidence="5">Cytoplasm</location>
    </subcellularLocation>
</comment>
<evidence type="ECO:0000313" key="10">
    <source>
        <dbReference type="EMBL" id="MCW1923946.1"/>
    </source>
</evidence>
<evidence type="ECO:0000313" key="11">
    <source>
        <dbReference type="Proteomes" id="UP001320876"/>
    </source>
</evidence>
<dbReference type="InterPro" id="IPR005139">
    <property type="entry name" value="PCRF"/>
</dbReference>
<comment type="caution">
    <text evidence="10">The sequence shown here is derived from an EMBL/GenBank/DDBJ whole genome shotgun (WGS) entry which is preliminary data.</text>
</comment>
<evidence type="ECO:0000256" key="4">
    <source>
        <dbReference type="ARBA" id="ARBA00022917"/>
    </source>
</evidence>
<evidence type="ECO:0000256" key="8">
    <source>
        <dbReference type="SAM" id="MobiDB-lite"/>
    </source>
</evidence>
<dbReference type="SMART" id="SM00937">
    <property type="entry name" value="PCRF"/>
    <property type="match status" value="1"/>
</dbReference>
<dbReference type="PANTHER" id="PTHR43804">
    <property type="entry name" value="LD18447P"/>
    <property type="match status" value="1"/>
</dbReference>
<evidence type="ECO:0000256" key="5">
    <source>
        <dbReference type="HAMAP-Rule" id="MF_00093"/>
    </source>
</evidence>
<feature type="modified residue" description="N5-methylglutamine" evidence="5">
    <location>
        <position position="234"/>
    </location>
</feature>
<accession>A0ABT3GKE6</accession>
<protein>
    <recommendedName>
        <fullName evidence="5 6">Peptide chain release factor 1</fullName>
        <shortName evidence="5">RF-1</shortName>
    </recommendedName>
</protein>
<feature type="region of interest" description="Disordered" evidence="8">
    <location>
        <begin position="284"/>
        <end position="318"/>
    </location>
</feature>
<dbReference type="Pfam" id="PF00472">
    <property type="entry name" value="RF-1"/>
    <property type="match status" value="1"/>
</dbReference>
<evidence type="ECO:0000256" key="6">
    <source>
        <dbReference type="NCBIfam" id="TIGR00019"/>
    </source>
</evidence>
<dbReference type="HAMAP" id="MF_00093">
    <property type="entry name" value="Rel_fac_1"/>
    <property type="match status" value="1"/>
</dbReference>
<dbReference type="EMBL" id="JAPDDT010000006">
    <property type="protein sequence ID" value="MCW1923946.1"/>
    <property type="molecule type" value="Genomic_DNA"/>
</dbReference>
<evidence type="ECO:0000256" key="3">
    <source>
        <dbReference type="ARBA" id="ARBA00022481"/>
    </source>
</evidence>
<comment type="similarity">
    <text evidence="2 5">Belongs to the prokaryotic/mitochondrial release factor family.</text>
</comment>
<dbReference type="RefSeq" id="WP_264488052.1">
    <property type="nucleotide sequence ID" value="NZ_JAPDDT010000006.1"/>
</dbReference>
<comment type="function">
    <text evidence="1 5">Peptide chain release factor 1 directs the termination of translation in response to the peptide chain termination codons UAG and UAA.</text>
</comment>
<keyword evidence="11" id="KW-1185">Reference proteome</keyword>
<dbReference type="Gene3D" id="3.30.160.20">
    <property type="match status" value="1"/>
</dbReference>
<comment type="PTM">
    <text evidence="5">Methylated by PrmC. Methylation increases the termination efficiency of RF1.</text>
</comment>
<keyword evidence="3 5" id="KW-0488">Methylation</keyword>
<keyword evidence="5" id="KW-0963">Cytoplasm</keyword>
<sequence>MDYSTLISQRRRRLGEIDDMMADPSFFNEPKKAGEVVREHRKIKQTLDLWERLETARRQLEENDELSRGDDVDMAEMAREEIPGLQAEIEKLAEDIQYALLPADPNEDRDAIVEIRAGAGGDEASLFAAELLRLYQRYSETHGWKTEHLSSSPSEVGGFKEVFLRVTGDEVFRTLKYESGVHRVQRVPATETQGRIHTSTVTVAVMPEAEEVDVELKADDLRIEVCRAGGAGGQHVNRTESAVQVFHLPTGLYVRCEDGRSQGQNKERALQILRTRLYEMKVREEQEKHSAHRRAQIGSGDRSEKIRTYNFPQSRVTDHRIGHTSHNLAGIMAGDLSEFTAELQKAEMAERMSEAGMR</sequence>
<evidence type="ECO:0000259" key="9">
    <source>
        <dbReference type="PROSITE" id="PS00745"/>
    </source>
</evidence>
<dbReference type="SUPFAM" id="SSF75620">
    <property type="entry name" value="Release factor"/>
    <property type="match status" value="1"/>
</dbReference>
<dbReference type="Pfam" id="PF03462">
    <property type="entry name" value="PCRF"/>
    <property type="match status" value="1"/>
</dbReference>
<organism evidence="10 11">
    <name type="scientific">Luteolibacter arcticus</name>
    <dbReference type="NCBI Taxonomy" id="1581411"/>
    <lineage>
        <taxon>Bacteria</taxon>
        <taxon>Pseudomonadati</taxon>
        <taxon>Verrucomicrobiota</taxon>
        <taxon>Verrucomicrobiia</taxon>
        <taxon>Verrucomicrobiales</taxon>
        <taxon>Verrucomicrobiaceae</taxon>
        <taxon>Luteolibacter</taxon>
    </lineage>
</organism>